<comment type="caution">
    <text evidence="3">The sequence shown here is derived from an EMBL/GenBank/DDBJ whole genome shotgun (WGS) entry which is preliminary data.</text>
</comment>
<evidence type="ECO:0000256" key="1">
    <source>
        <dbReference type="SAM" id="SignalP"/>
    </source>
</evidence>
<sequence length="260" mass="28430">MRGILIGLALLASSFVVGAQSVPTLAMLDVTLARGESLPLVGRIELNLTTSDSALTLAELKRWSGVEVMQNEDGTLRLSIVRQPQMQDGYTEKDLLDTFVMDFTEASVLAVKDAYLESHPTLESVQQLASFVSGFITQPTYVNGFNIASKVATQRSGDCTEYAVLTAALARSLEIPARVVIGSVIIGAENELLGFGHAWTEVWFQNRWQIVDAALYGENREQIYYLPASVIKNEGPGFMFGLAGIMNLMPHKLTNIRSVK</sequence>
<keyword evidence="4" id="KW-1185">Reference proteome</keyword>
<feature type="domain" description="Transglutaminase-like" evidence="2">
    <location>
        <begin position="151"/>
        <end position="215"/>
    </location>
</feature>
<gene>
    <name evidence="3" type="ORF">ACFP85_02665</name>
</gene>
<protein>
    <submittedName>
        <fullName evidence="3">Transglutaminase-like domain-containing protein</fullName>
    </submittedName>
</protein>
<dbReference type="Pfam" id="PF01841">
    <property type="entry name" value="Transglut_core"/>
    <property type="match status" value="1"/>
</dbReference>
<keyword evidence="1" id="KW-0732">Signal</keyword>
<reference evidence="4" key="1">
    <citation type="journal article" date="2019" name="Int. J. Syst. Evol. Microbiol.">
        <title>The Global Catalogue of Microorganisms (GCM) 10K type strain sequencing project: providing services to taxonomists for standard genome sequencing and annotation.</title>
        <authorList>
            <consortium name="The Broad Institute Genomics Platform"/>
            <consortium name="The Broad Institute Genome Sequencing Center for Infectious Disease"/>
            <person name="Wu L."/>
            <person name="Ma J."/>
        </authorList>
    </citation>
    <scope>NUCLEOTIDE SEQUENCE [LARGE SCALE GENOMIC DNA]</scope>
    <source>
        <strain evidence="4">CGMCC 1.16031</strain>
    </source>
</reference>
<evidence type="ECO:0000313" key="3">
    <source>
        <dbReference type="EMBL" id="MFC6439055.1"/>
    </source>
</evidence>
<dbReference type="RefSeq" id="WP_217350837.1">
    <property type="nucleotide sequence ID" value="NZ_JBHSUS010000001.1"/>
</dbReference>
<evidence type="ECO:0000313" key="4">
    <source>
        <dbReference type="Proteomes" id="UP001596364"/>
    </source>
</evidence>
<proteinExistence type="predicted"/>
<evidence type="ECO:0000259" key="2">
    <source>
        <dbReference type="SMART" id="SM00460"/>
    </source>
</evidence>
<dbReference type="EMBL" id="JBHSUS010000001">
    <property type="protein sequence ID" value="MFC6439055.1"/>
    <property type="molecule type" value="Genomic_DNA"/>
</dbReference>
<accession>A0ABW1XJV9</accession>
<dbReference type="InterPro" id="IPR002931">
    <property type="entry name" value="Transglutaminase-like"/>
</dbReference>
<dbReference type="SMART" id="SM00460">
    <property type="entry name" value="TGc"/>
    <property type="match status" value="1"/>
</dbReference>
<name>A0ABW1XJV9_9ALTE</name>
<organism evidence="3 4">
    <name type="scientific">Pseudobowmanella zhangzhouensis</name>
    <dbReference type="NCBI Taxonomy" id="1537679"/>
    <lineage>
        <taxon>Bacteria</taxon>
        <taxon>Pseudomonadati</taxon>
        <taxon>Pseudomonadota</taxon>
        <taxon>Gammaproteobacteria</taxon>
        <taxon>Alteromonadales</taxon>
        <taxon>Alteromonadaceae</taxon>
    </lineage>
</organism>
<feature type="signal peptide" evidence="1">
    <location>
        <begin position="1"/>
        <end position="19"/>
    </location>
</feature>
<dbReference type="Proteomes" id="UP001596364">
    <property type="component" value="Unassembled WGS sequence"/>
</dbReference>
<dbReference type="PANTHER" id="PTHR33490">
    <property type="entry name" value="BLR5614 PROTEIN-RELATED"/>
    <property type="match status" value="1"/>
</dbReference>
<feature type="chain" id="PRO_5045221165" evidence="1">
    <location>
        <begin position="20"/>
        <end position="260"/>
    </location>
</feature>